<feature type="active site" evidence="5">
    <location>
        <position position="85"/>
    </location>
</feature>
<keyword evidence="1 5" id="KW-0489">Methyltransferase</keyword>
<dbReference type="RefSeq" id="WP_190421206.1">
    <property type="nucleotide sequence ID" value="NZ_JAMPKK010000047.1"/>
</dbReference>
<dbReference type="PANTHER" id="PTHR10629">
    <property type="entry name" value="CYTOSINE-SPECIFIC METHYLTRANSFERASE"/>
    <property type="match status" value="1"/>
</dbReference>
<accession>A0ABV0JT10</accession>
<dbReference type="Gene3D" id="3.90.120.10">
    <property type="entry name" value="DNA Methylase, subunit A, domain 2"/>
    <property type="match status" value="1"/>
</dbReference>
<keyword evidence="9" id="KW-1185">Reference proteome</keyword>
<dbReference type="EC" id="2.1.1.37" evidence="7"/>
<dbReference type="PANTHER" id="PTHR10629:SF52">
    <property type="entry name" value="DNA (CYTOSINE-5)-METHYLTRANSFERASE 1"/>
    <property type="match status" value="1"/>
</dbReference>
<comment type="catalytic activity">
    <reaction evidence="7">
        <text>a 2'-deoxycytidine in DNA + S-adenosyl-L-methionine = a 5-methyl-2'-deoxycytidine in DNA + S-adenosyl-L-homocysteine + H(+)</text>
        <dbReference type="Rhea" id="RHEA:13681"/>
        <dbReference type="Rhea" id="RHEA-COMP:11369"/>
        <dbReference type="Rhea" id="RHEA-COMP:11370"/>
        <dbReference type="ChEBI" id="CHEBI:15378"/>
        <dbReference type="ChEBI" id="CHEBI:57856"/>
        <dbReference type="ChEBI" id="CHEBI:59789"/>
        <dbReference type="ChEBI" id="CHEBI:85452"/>
        <dbReference type="ChEBI" id="CHEBI:85454"/>
        <dbReference type="EC" id="2.1.1.37"/>
    </reaction>
</comment>
<comment type="similarity">
    <text evidence="5 6">Belongs to the class I-like SAM-binding methyltransferase superfamily. C5-methyltransferase family.</text>
</comment>
<evidence type="ECO:0000256" key="7">
    <source>
        <dbReference type="RuleBase" id="RU000417"/>
    </source>
</evidence>
<dbReference type="PROSITE" id="PS51679">
    <property type="entry name" value="SAM_MT_C5"/>
    <property type="match status" value="1"/>
</dbReference>
<dbReference type="PROSITE" id="PS00094">
    <property type="entry name" value="C5_MTASE_1"/>
    <property type="match status" value="1"/>
</dbReference>
<sequence length="382" mass="42921">MGQRLKIIDLFCGTGGFSAGFETTGEFEVRAGIDLLEDRLRTFKANHKHAYVIEGDIQQWLPIKFCKTTGLAPGDVDVLIGGPPCQGFSSVRPFRSLNMEDPRNTLFESFALFVQFYLPTFFVMENVVGLISHNKGKTIQQIVKTFEAIGYCTDWRVLNAVHYGLPQRRERVVVVGRFGNKKEVIFPEPTHYFEGRSMAPINHNKVVRTYPLMQYILAPAVTVMEAIHDLPELRSGEKKTQYRSDISPSPYEVERRNNTEQLTLHEATAHTEKMLKVIKCAGANIFSLPPGMVTSGFSTSYSRIEPDQPSVTLTVNFVHPGSNKCIHPYQDRALTPREGARLQGFDDDYIFVGNRSQIVKQIGNAVPPLLGRVIATALLAQW</sequence>
<organism evidence="8 9">
    <name type="scientific">Funiculus sociatus GB2-A5</name>
    <dbReference type="NCBI Taxonomy" id="2933946"/>
    <lineage>
        <taxon>Bacteria</taxon>
        <taxon>Bacillati</taxon>
        <taxon>Cyanobacteriota</taxon>
        <taxon>Cyanophyceae</taxon>
        <taxon>Coleofasciculales</taxon>
        <taxon>Coleofasciculaceae</taxon>
        <taxon>Funiculus</taxon>
    </lineage>
</organism>
<dbReference type="SUPFAM" id="SSF53335">
    <property type="entry name" value="S-adenosyl-L-methionine-dependent methyltransferases"/>
    <property type="match status" value="1"/>
</dbReference>
<dbReference type="InterPro" id="IPR050390">
    <property type="entry name" value="C5-Methyltransferase"/>
</dbReference>
<evidence type="ECO:0000313" key="9">
    <source>
        <dbReference type="Proteomes" id="UP001442494"/>
    </source>
</evidence>
<evidence type="ECO:0000256" key="6">
    <source>
        <dbReference type="RuleBase" id="RU000416"/>
    </source>
</evidence>
<keyword evidence="3 5" id="KW-0949">S-adenosyl-L-methionine</keyword>
<dbReference type="Gene3D" id="3.40.50.150">
    <property type="entry name" value="Vaccinia Virus protein VP39"/>
    <property type="match status" value="1"/>
</dbReference>
<evidence type="ECO:0000256" key="5">
    <source>
        <dbReference type="PROSITE-ProRule" id="PRU01016"/>
    </source>
</evidence>
<dbReference type="InterPro" id="IPR031303">
    <property type="entry name" value="C5_meth_CS"/>
</dbReference>
<gene>
    <name evidence="8" type="ORF">NDI37_19235</name>
</gene>
<dbReference type="Proteomes" id="UP001442494">
    <property type="component" value="Unassembled WGS sequence"/>
</dbReference>
<evidence type="ECO:0000256" key="2">
    <source>
        <dbReference type="ARBA" id="ARBA00022679"/>
    </source>
</evidence>
<dbReference type="NCBIfam" id="TIGR00675">
    <property type="entry name" value="dcm"/>
    <property type="match status" value="1"/>
</dbReference>
<evidence type="ECO:0000256" key="4">
    <source>
        <dbReference type="ARBA" id="ARBA00022747"/>
    </source>
</evidence>
<comment type="caution">
    <text evidence="8">The sequence shown here is derived from an EMBL/GenBank/DDBJ whole genome shotgun (WGS) entry which is preliminary data.</text>
</comment>
<dbReference type="GO" id="GO:0032259">
    <property type="term" value="P:methylation"/>
    <property type="evidence" value="ECO:0007669"/>
    <property type="project" value="UniProtKB-KW"/>
</dbReference>
<reference evidence="8 9" key="1">
    <citation type="submission" date="2022-04" db="EMBL/GenBank/DDBJ databases">
        <title>Positive selection, recombination, and allopatry shape intraspecific diversity of widespread and dominant cyanobacteria.</title>
        <authorList>
            <person name="Wei J."/>
            <person name="Shu W."/>
            <person name="Hu C."/>
        </authorList>
    </citation>
    <scope>NUCLEOTIDE SEQUENCE [LARGE SCALE GENOMIC DNA]</scope>
    <source>
        <strain evidence="8 9">GB2-A5</strain>
    </source>
</reference>
<keyword evidence="4" id="KW-0680">Restriction system</keyword>
<evidence type="ECO:0000313" key="8">
    <source>
        <dbReference type="EMBL" id="MEP0866595.1"/>
    </source>
</evidence>
<dbReference type="PRINTS" id="PR00105">
    <property type="entry name" value="C5METTRFRASE"/>
</dbReference>
<dbReference type="InterPro" id="IPR029063">
    <property type="entry name" value="SAM-dependent_MTases_sf"/>
</dbReference>
<name>A0ABV0JT10_9CYAN</name>
<protein>
    <recommendedName>
        <fullName evidence="7">Cytosine-specific methyltransferase</fullName>
        <ecNumber evidence="7">2.1.1.37</ecNumber>
    </recommendedName>
</protein>
<proteinExistence type="inferred from homology"/>
<dbReference type="Pfam" id="PF00145">
    <property type="entry name" value="DNA_methylase"/>
    <property type="match status" value="1"/>
</dbReference>
<dbReference type="PROSITE" id="PS00095">
    <property type="entry name" value="C5_MTASE_2"/>
    <property type="match status" value="1"/>
</dbReference>
<evidence type="ECO:0000256" key="3">
    <source>
        <dbReference type="ARBA" id="ARBA00022691"/>
    </source>
</evidence>
<dbReference type="EMBL" id="JAMPKK010000047">
    <property type="protein sequence ID" value="MEP0866595.1"/>
    <property type="molecule type" value="Genomic_DNA"/>
</dbReference>
<dbReference type="InterPro" id="IPR018117">
    <property type="entry name" value="C5_DNA_meth_AS"/>
</dbReference>
<dbReference type="InterPro" id="IPR001525">
    <property type="entry name" value="C5_MeTfrase"/>
</dbReference>
<evidence type="ECO:0000256" key="1">
    <source>
        <dbReference type="ARBA" id="ARBA00022603"/>
    </source>
</evidence>
<dbReference type="GO" id="GO:0008168">
    <property type="term" value="F:methyltransferase activity"/>
    <property type="evidence" value="ECO:0007669"/>
    <property type="project" value="UniProtKB-KW"/>
</dbReference>
<keyword evidence="2 5" id="KW-0808">Transferase</keyword>